<organism evidence="1 2">
    <name type="scientific">Bacillus inaquosorum</name>
    <dbReference type="NCBI Taxonomy" id="483913"/>
    <lineage>
        <taxon>Bacteria</taxon>
        <taxon>Bacillati</taxon>
        <taxon>Bacillota</taxon>
        <taxon>Bacilli</taxon>
        <taxon>Bacillales</taxon>
        <taxon>Bacillaceae</taxon>
        <taxon>Bacillus</taxon>
    </lineage>
</organism>
<dbReference type="GeneID" id="76980618"/>
<evidence type="ECO:0000313" key="2">
    <source>
        <dbReference type="Proteomes" id="UP001066278"/>
    </source>
</evidence>
<dbReference type="Pfam" id="PF04237">
    <property type="entry name" value="YjbR"/>
    <property type="match status" value="1"/>
</dbReference>
<dbReference type="EMBL" id="JALAXJ010000015">
    <property type="protein sequence ID" value="MCY9230481.1"/>
    <property type="molecule type" value="Genomic_DNA"/>
</dbReference>
<dbReference type="Gene3D" id="3.90.1150.30">
    <property type="match status" value="1"/>
</dbReference>
<dbReference type="InterPro" id="IPR038056">
    <property type="entry name" value="YjbR-like_sf"/>
</dbReference>
<gene>
    <name evidence="1" type="ORF">MOE99_14220</name>
</gene>
<reference evidence="1" key="1">
    <citation type="submission" date="2022-02" db="EMBL/GenBank/DDBJ databases">
        <title>Crop Bioprotection Bacillus Genome Sequencing.</title>
        <authorList>
            <person name="Dunlap C."/>
        </authorList>
    </citation>
    <scope>NUCLEOTIDE SEQUENCE</scope>
    <source>
        <strain evidence="1">T20C13</strain>
    </source>
</reference>
<dbReference type="InterPro" id="IPR007351">
    <property type="entry name" value="YjbR"/>
</dbReference>
<dbReference type="PANTHER" id="PTHR35145">
    <property type="entry name" value="CYTOPLASMIC PROTEIN-RELATED"/>
    <property type="match status" value="1"/>
</dbReference>
<dbReference type="PANTHER" id="PTHR35145:SF1">
    <property type="entry name" value="CYTOPLASMIC PROTEIN"/>
    <property type="match status" value="1"/>
</dbReference>
<dbReference type="KEGG" id="biq:AN935_20775"/>
<protein>
    <submittedName>
        <fullName evidence="1">MmcQ/YjbR family DNA-binding protein</fullName>
    </submittedName>
</protein>
<dbReference type="GO" id="GO:0003677">
    <property type="term" value="F:DNA binding"/>
    <property type="evidence" value="ECO:0007669"/>
    <property type="project" value="UniProtKB-KW"/>
</dbReference>
<name>A0A9Q4EUD1_9BACI</name>
<keyword evidence="1" id="KW-0238">DNA-binding</keyword>
<dbReference type="SUPFAM" id="SSF142906">
    <property type="entry name" value="YjbR-like"/>
    <property type="match status" value="1"/>
</dbReference>
<dbReference type="RefSeq" id="WP_003236602.1">
    <property type="nucleotide sequence ID" value="NZ_CBCSBO010000002.1"/>
</dbReference>
<dbReference type="InterPro" id="IPR058532">
    <property type="entry name" value="YjbR/MT2646/Rv2570-like"/>
</dbReference>
<proteinExistence type="predicted"/>
<dbReference type="Proteomes" id="UP001066278">
    <property type="component" value="Unassembled WGS sequence"/>
</dbReference>
<dbReference type="AlphaFoldDB" id="A0A9Q4EUD1"/>
<evidence type="ECO:0000313" key="1">
    <source>
        <dbReference type="EMBL" id="MCY9230481.1"/>
    </source>
</evidence>
<sequence>MLTREDIFKHVKEKYGTSPDYPWKKYPHYAALRHESNKKWYGLIMNVLPEKLGFDRSDEIDILNLKCPPEISDSLRNGENILPGYHMDKEHWISLILERTDPEGEIYYLIEQSFNLTKSS</sequence>
<comment type="caution">
    <text evidence="1">The sequence shown here is derived from an EMBL/GenBank/DDBJ whole genome shotgun (WGS) entry which is preliminary data.</text>
</comment>
<accession>A0A9Q4EUD1</accession>